<dbReference type="CDD" id="cd01127">
    <property type="entry name" value="TrwB_TraG_TraD_VirD4"/>
    <property type="match status" value="1"/>
</dbReference>
<dbReference type="InterPro" id="IPR003593">
    <property type="entry name" value="AAA+_ATPase"/>
</dbReference>
<dbReference type="PANTHER" id="PTHR30121">
    <property type="entry name" value="UNCHARACTERIZED PROTEIN YJGR-RELATED"/>
    <property type="match status" value="1"/>
</dbReference>
<dbReference type="PROSITE" id="PS00675">
    <property type="entry name" value="SIGMA54_INTERACT_1"/>
    <property type="match status" value="1"/>
</dbReference>
<dbReference type="AlphaFoldDB" id="A0A250J983"/>
<gene>
    <name evidence="3" type="ORF">CYFUS_005515</name>
</gene>
<dbReference type="EMBL" id="CP022098">
    <property type="protein sequence ID" value="ATB40067.1"/>
    <property type="molecule type" value="Genomic_DNA"/>
</dbReference>
<dbReference type="SUPFAM" id="SSF52540">
    <property type="entry name" value="P-loop containing nucleoside triphosphate hydrolases"/>
    <property type="match status" value="3"/>
</dbReference>
<evidence type="ECO:0000259" key="2">
    <source>
        <dbReference type="SMART" id="SM00382"/>
    </source>
</evidence>
<protein>
    <submittedName>
        <fullName evidence="3">TonB-dependent receptor</fullName>
    </submittedName>
</protein>
<reference evidence="3 4" key="1">
    <citation type="submission" date="2017-06" db="EMBL/GenBank/DDBJ databases">
        <title>Sequencing and comparative analysis of myxobacterial genomes.</title>
        <authorList>
            <person name="Rupp O."/>
            <person name="Goesmann A."/>
            <person name="Sogaard-Andersen L."/>
        </authorList>
    </citation>
    <scope>NUCLEOTIDE SEQUENCE [LARGE SCALE GENOMIC DNA]</scope>
    <source>
        <strain evidence="3 4">DSM 52655</strain>
    </source>
</reference>
<dbReference type="InterPro" id="IPR051162">
    <property type="entry name" value="T4SS_component"/>
</dbReference>
<feature type="region of interest" description="Disordered" evidence="1">
    <location>
        <begin position="599"/>
        <end position="657"/>
    </location>
</feature>
<accession>A0A250J983</accession>
<sequence>MTSDPRLKAFLTDGEEVFSGIQQGQHLWKQDPFDVESVNATARRAFQRLLNRAVASPPPDTGKILLLRGESGSGKTHLVRAFRNLVHGHTQGYVGYLPMTVDTPHYGRHVLRCVMDSLDRPYDERVDETSGLMKLSDALMGTSKSVFAPLIAADRILEDEELHEMVSTVAYELQREDPRFRAVSVDLLRALIFLQNRDVRLHHAVLQWMRCRELSPADARVLGNLVSHADEEGPQWMLEQVGHLLGVLGQAFVLCVDQVEDIADFALRPGMEPPFRRAMNFLVHLAGNVPTAIIVVCCLSDFWVSAREGLMRPMLDRIEHDPEPVQLDHLVTAQTARDIAALRLKVLYERRGATFNPGDPTWPFPPAGFESLSGWRPRDVLDLLRRYRDRAILEGRLPERFPLEDAGAKTEGGEKTEGHPPQPTPVAELEQAWIDFRATFQAQVPTEDEDLSILLAWSLKTANDELDSAARVTVRTRDGASLELTSGPEGQRLLVALCNKSSRGGHLGRQMAEAIQSAKGQVPVLVRTTEFPSSTGTVVADQLLRLQKKGGRRVVLGDGDLRDLLALRAFLQKPHDASTLQAWRQTERPLTRLKLLGDILGIDPNSSPRQGQPSSGSGPASGPRPSEDATTPAPKSKDAPSKTSTPEPRMPTGPLRLGSQEGLFESIITLDPQALTRHSAFLGSTGSGKTTVALNIAEQLLARGIPVILVDRKGDLAGYAREEAWREPLADPALEERRRQLRERLDVALYTPGRSDGRPLAIPVVPRGLDTLPPEEREQAVQQAADAIAGMLEYKSSPRDKAARALLGQALQLLVRRPLGGRDVTLEMLQQFVHSADPELVREAEGLDPKSFTKLTQDLTMLRLNSRVLLSASGERLDLEALLGRSGSGGTGRTRLSVISTKFLGGTPSVLFWVSQFLLETLRWASQHPSSQLQAVLLFDEADLYLPAQSQPATKQPMESLLKRARSAGVGVMLATQSPGDLDYKCRENVGTWLVGRVKEDTALKKLKPMFSNGRGADGTQKLAAQEQGQFHLQAEGATRQLKADRNLILTRQLSEEEILQLARLTLERVAGSRST</sequence>
<name>A0A250J983_9BACT</name>
<dbReference type="PANTHER" id="PTHR30121:SF6">
    <property type="entry name" value="SLR6007 PROTEIN"/>
    <property type="match status" value="1"/>
</dbReference>
<evidence type="ECO:0000256" key="1">
    <source>
        <dbReference type="SAM" id="MobiDB-lite"/>
    </source>
</evidence>
<dbReference type="Proteomes" id="UP000217257">
    <property type="component" value="Chromosome"/>
</dbReference>
<dbReference type="RefSeq" id="WP_095988003.1">
    <property type="nucleotide sequence ID" value="NZ_CP022098.1"/>
</dbReference>
<feature type="region of interest" description="Disordered" evidence="1">
    <location>
        <begin position="402"/>
        <end position="423"/>
    </location>
</feature>
<dbReference type="KEGG" id="cfus:CYFUS_005515"/>
<dbReference type="SMART" id="SM00382">
    <property type="entry name" value="AAA"/>
    <property type="match status" value="2"/>
</dbReference>
<evidence type="ECO:0000313" key="4">
    <source>
        <dbReference type="Proteomes" id="UP000217257"/>
    </source>
</evidence>
<feature type="domain" description="AAA+ ATPase" evidence="2">
    <location>
        <begin position="675"/>
        <end position="1076"/>
    </location>
</feature>
<evidence type="ECO:0000313" key="3">
    <source>
        <dbReference type="EMBL" id="ATB40067.1"/>
    </source>
</evidence>
<organism evidence="3 4">
    <name type="scientific">Cystobacter fuscus</name>
    <dbReference type="NCBI Taxonomy" id="43"/>
    <lineage>
        <taxon>Bacteria</taxon>
        <taxon>Pseudomonadati</taxon>
        <taxon>Myxococcota</taxon>
        <taxon>Myxococcia</taxon>
        <taxon>Myxococcales</taxon>
        <taxon>Cystobacterineae</taxon>
        <taxon>Archangiaceae</taxon>
        <taxon>Cystobacter</taxon>
    </lineage>
</organism>
<feature type="compositionally biased region" description="Low complexity" evidence="1">
    <location>
        <begin position="606"/>
        <end position="624"/>
    </location>
</feature>
<dbReference type="Pfam" id="PF01935">
    <property type="entry name" value="DUF87"/>
    <property type="match status" value="1"/>
</dbReference>
<dbReference type="InterPro" id="IPR025662">
    <property type="entry name" value="Sigma_54_int_dom_ATP-bd_1"/>
</dbReference>
<keyword evidence="3" id="KW-0675">Receptor</keyword>
<feature type="domain" description="AAA+ ATPase" evidence="2">
    <location>
        <begin position="61"/>
        <end position="325"/>
    </location>
</feature>
<dbReference type="InterPro" id="IPR027417">
    <property type="entry name" value="P-loop_NTPase"/>
</dbReference>
<proteinExistence type="predicted"/>
<dbReference type="Gene3D" id="3.40.50.300">
    <property type="entry name" value="P-loop containing nucleotide triphosphate hydrolases"/>
    <property type="match status" value="3"/>
</dbReference>
<feature type="compositionally biased region" description="Basic and acidic residues" evidence="1">
    <location>
        <begin position="402"/>
        <end position="418"/>
    </location>
</feature>
<dbReference type="InterPro" id="IPR002789">
    <property type="entry name" value="HerA_central"/>
</dbReference>